<reference evidence="2" key="1">
    <citation type="submission" date="2019-11" db="EMBL/GenBank/DDBJ databases">
        <authorList>
            <person name="Feng L."/>
        </authorList>
    </citation>
    <scope>NUCLEOTIDE SEQUENCE</scope>
    <source>
        <strain evidence="2">CTertiumLFYP3</strain>
    </source>
</reference>
<proteinExistence type="inferred from homology"/>
<evidence type="ECO:0000256" key="1">
    <source>
        <dbReference type="ARBA" id="ARBA00005437"/>
    </source>
</evidence>
<protein>
    <recommendedName>
        <fullName evidence="3">Tubby C 2</fullName>
    </recommendedName>
</protein>
<dbReference type="SUPFAM" id="SSF54518">
    <property type="entry name" value="Tubby C-terminal domain-like"/>
    <property type="match status" value="1"/>
</dbReference>
<evidence type="ECO:0008006" key="3">
    <source>
        <dbReference type="Google" id="ProtNLM"/>
    </source>
</evidence>
<dbReference type="InterPro" id="IPR038595">
    <property type="entry name" value="LOR_sf"/>
</dbReference>
<dbReference type="Gene3D" id="2.40.160.200">
    <property type="entry name" value="LURP1-related"/>
    <property type="match status" value="1"/>
</dbReference>
<dbReference type="EMBL" id="CACRTO010000046">
    <property type="protein sequence ID" value="VYU60121.1"/>
    <property type="molecule type" value="Genomic_DNA"/>
</dbReference>
<comment type="similarity">
    <text evidence="1">Belongs to the LOR family.</text>
</comment>
<name>A0A6N3G7W0_9CLOT</name>
<dbReference type="InterPro" id="IPR007612">
    <property type="entry name" value="LOR"/>
</dbReference>
<organism evidence="2">
    <name type="scientific">Clostridium tertium</name>
    <dbReference type="NCBI Taxonomy" id="1559"/>
    <lineage>
        <taxon>Bacteria</taxon>
        <taxon>Bacillati</taxon>
        <taxon>Bacillota</taxon>
        <taxon>Clostridia</taxon>
        <taxon>Eubacteriales</taxon>
        <taxon>Clostridiaceae</taxon>
        <taxon>Clostridium</taxon>
    </lineage>
</organism>
<dbReference type="RefSeq" id="WP_156627489.1">
    <property type="nucleotide sequence ID" value="NZ_CACRTO010000046.1"/>
</dbReference>
<evidence type="ECO:0000313" key="2">
    <source>
        <dbReference type="EMBL" id="VYU60121.1"/>
    </source>
</evidence>
<sequence>MRRLYVKERLIAFGAKFDIYDENENKVFIAEADKFDIGKNVSLYDLNKRKILYLKQKLRIGAHKYIAYDENMQEVAVIDKSFMNPEYNISGQYGNMVMESASIWGRHYEIKVAGTVVGRIDKEFTFGRDRYFLEVLDETYTTFFVGLLIMIDMVRFHSDN</sequence>
<dbReference type="InterPro" id="IPR025659">
    <property type="entry name" value="Tubby-like_C"/>
</dbReference>
<dbReference type="Pfam" id="PF04525">
    <property type="entry name" value="LOR"/>
    <property type="match status" value="1"/>
</dbReference>
<gene>
    <name evidence="2" type="ORF">CTLFYP3_03046</name>
</gene>
<dbReference type="AlphaFoldDB" id="A0A6N3G7W0"/>
<accession>A0A6N3G7W0</accession>